<evidence type="ECO:0000256" key="3">
    <source>
        <dbReference type="ARBA" id="ARBA00023125"/>
    </source>
</evidence>
<proteinExistence type="predicted"/>
<accession>A0ABS9DWN4</accession>
<evidence type="ECO:0000313" key="5">
    <source>
        <dbReference type="EMBL" id="MCF3946106.1"/>
    </source>
</evidence>
<gene>
    <name evidence="5" type="ORF">L2A60_05335</name>
</gene>
<dbReference type="InterPro" id="IPR045076">
    <property type="entry name" value="MutS"/>
</dbReference>
<comment type="caution">
    <text evidence="5">The sequence shown here is derived from an EMBL/GenBank/DDBJ whole genome shotgun (WGS) entry which is preliminary data.</text>
</comment>
<dbReference type="Gene3D" id="3.40.50.300">
    <property type="entry name" value="P-loop containing nucleotide triphosphate hydrolases"/>
    <property type="match status" value="1"/>
</dbReference>
<keyword evidence="3" id="KW-0238">DNA-binding</keyword>
<evidence type="ECO:0000256" key="1">
    <source>
        <dbReference type="ARBA" id="ARBA00022741"/>
    </source>
</evidence>
<evidence type="ECO:0000259" key="4">
    <source>
        <dbReference type="SMART" id="SM00534"/>
    </source>
</evidence>
<evidence type="ECO:0000256" key="2">
    <source>
        <dbReference type="ARBA" id="ARBA00022840"/>
    </source>
</evidence>
<dbReference type="SMART" id="SM00534">
    <property type="entry name" value="MUTSac"/>
    <property type="match status" value="1"/>
</dbReference>
<feature type="domain" description="DNA mismatch repair proteins mutS family" evidence="4">
    <location>
        <begin position="325"/>
        <end position="498"/>
    </location>
</feature>
<protein>
    <submittedName>
        <fullName evidence="5">DNA mismatch repair protein MutS</fullName>
    </submittedName>
</protein>
<dbReference type="PANTHER" id="PTHR11361">
    <property type="entry name" value="DNA MISMATCH REPAIR PROTEIN MUTS FAMILY MEMBER"/>
    <property type="match status" value="1"/>
</dbReference>
<dbReference type="Proteomes" id="UP001521209">
    <property type="component" value="Unassembled WGS sequence"/>
</dbReference>
<dbReference type="EMBL" id="JAKGBZ010000007">
    <property type="protein sequence ID" value="MCF3946106.1"/>
    <property type="molecule type" value="Genomic_DNA"/>
</dbReference>
<keyword evidence="2" id="KW-0067">ATP-binding</keyword>
<dbReference type="Pfam" id="PF00488">
    <property type="entry name" value="MutS_V"/>
    <property type="match status" value="1"/>
</dbReference>
<dbReference type="InterPro" id="IPR027417">
    <property type="entry name" value="P-loop_NTPase"/>
</dbReference>
<evidence type="ECO:0000313" key="6">
    <source>
        <dbReference type="Proteomes" id="UP001521209"/>
    </source>
</evidence>
<dbReference type="SUPFAM" id="SSF52540">
    <property type="entry name" value="P-loop containing nucleoside triphosphate hydrolases"/>
    <property type="match status" value="1"/>
</dbReference>
<organism evidence="5 6">
    <name type="scientific">Acidiphilium iwatense</name>
    <dbReference type="NCBI Taxonomy" id="768198"/>
    <lineage>
        <taxon>Bacteria</taxon>
        <taxon>Pseudomonadati</taxon>
        <taxon>Pseudomonadota</taxon>
        <taxon>Alphaproteobacteria</taxon>
        <taxon>Acetobacterales</taxon>
        <taxon>Acidocellaceae</taxon>
        <taxon>Acidiphilium</taxon>
    </lineage>
</organism>
<dbReference type="InterPro" id="IPR000432">
    <property type="entry name" value="DNA_mismatch_repair_MutS_C"/>
</dbReference>
<dbReference type="PANTHER" id="PTHR11361:SF34">
    <property type="entry name" value="DNA MISMATCH REPAIR PROTEIN MSH1, MITOCHONDRIAL"/>
    <property type="match status" value="1"/>
</dbReference>
<dbReference type="RefSeq" id="WP_235703340.1">
    <property type="nucleotide sequence ID" value="NZ_JAKGBZ010000007.1"/>
</dbReference>
<name>A0ABS9DWN4_9PROT</name>
<reference evidence="5 6" key="1">
    <citation type="submission" date="2022-01" db="EMBL/GenBank/DDBJ databases">
        <authorList>
            <person name="Won M."/>
            <person name="Kim S.-J."/>
            <person name="Kwon S.-W."/>
        </authorList>
    </citation>
    <scope>NUCLEOTIDE SEQUENCE [LARGE SCALE GENOMIC DNA]</scope>
    <source>
        <strain evidence="5 6">KCTC 23505</strain>
    </source>
</reference>
<keyword evidence="6" id="KW-1185">Reference proteome</keyword>
<sequence length="511" mass="57206">MKARLMFPARDFDPEAQPPAGIADLVQDLEMESLFAAMADGDKFLGEIAHKVVLTGFRNDRDTIRHRQDVLDDCIAHENLIRTLYELAMAPLEVLRKNLFFGLTSRHPEITLSGAVRLLQGLRGVIGQLADFATHHAETFRASGLRRLCAVLMRELDSDYLAMVDQHLAQLHFRSGVLFSASLGPGNKGQDYVLRHFVPRRWGWLKDLLQSGPPSYHFAIDPRDEAGGRALSELRDEALAETAQTMAQVCDHILDFFAMLRAELGFYIGCLNLRAHLATKRAPMCQPEIAPPGEQWLEFTDLRDPCLSLAIEGEVVGNDCAADHAAFVMITGANQGGKSTFLRSIGLAQMMMQAGMFVTARRFSADLRDGVFTHYHRREDPGLNSGKFDEELRRMNRIVDRAGRAPLFLFNESFAATNEREGSEIARQIVTALIETGARVIFVTHMYAFAEAYMKTNKVTVRFLRAEREADGRRSFRILPGEPLSTSFGRDLYRQIFGEDGNDPQSMGIAP</sequence>
<keyword evidence="1" id="KW-0547">Nucleotide-binding</keyword>